<evidence type="ECO:0000259" key="1">
    <source>
        <dbReference type="Pfam" id="PF03724"/>
    </source>
</evidence>
<dbReference type="Proteomes" id="UP000217250">
    <property type="component" value="Chromosome"/>
</dbReference>
<dbReference type="PANTHER" id="PTHR35535">
    <property type="entry name" value="HEAT SHOCK PROTEIN HSLJ"/>
    <property type="match status" value="1"/>
</dbReference>
<dbReference type="Gene3D" id="2.40.128.270">
    <property type="match status" value="1"/>
</dbReference>
<organism evidence="2 3">
    <name type="scientific">Capnocytophaga gingivalis</name>
    <dbReference type="NCBI Taxonomy" id="1017"/>
    <lineage>
        <taxon>Bacteria</taxon>
        <taxon>Pseudomonadati</taxon>
        <taxon>Bacteroidota</taxon>
        <taxon>Flavobacteriia</taxon>
        <taxon>Flavobacteriales</taxon>
        <taxon>Flavobacteriaceae</taxon>
        <taxon>Capnocytophaga</taxon>
    </lineage>
</organism>
<dbReference type="Pfam" id="PF03724">
    <property type="entry name" value="META"/>
    <property type="match status" value="1"/>
</dbReference>
<dbReference type="RefSeq" id="WP_095910886.1">
    <property type="nucleotide sequence ID" value="NZ_CAURQL010000026.1"/>
</dbReference>
<sequence length="144" mass="16003">MKYLLPLLLFSCAAPQQMEKKVDTHLLLQGEWTLQTLRGVAPVASIPLPSLQIDLKENRISGNGGCNNYFASIEHCSPTALSFSGIGATRMLCLSENIESAYFKALQEVTSYKIQENTLLLFDKQGEEILKMTNTIKPLTHNQS</sequence>
<accession>A0A250FUJ3</accession>
<dbReference type="AlphaFoldDB" id="A0A250FUJ3"/>
<reference evidence="3" key="1">
    <citation type="submission" date="2017-06" db="EMBL/GenBank/DDBJ databases">
        <title>Capnocytophaga spp. assemblies.</title>
        <authorList>
            <person name="Gulvik C.A."/>
        </authorList>
    </citation>
    <scope>NUCLEOTIDE SEQUENCE [LARGE SCALE GENOMIC DNA]</scope>
    <source>
        <strain evidence="3">H1496</strain>
    </source>
</reference>
<dbReference type="EMBL" id="CP022386">
    <property type="protein sequence ID" value="ATA87666.1"/>
    <property type="molecule type" value="Genomic_DNA"/>
</dbReference>
<dbReference type="OrthoDB" id="880459at2"/>
<dbReference type="GeneID" id="84809118"/>
<dbReference type="PANTHER" id="PTHR35535:SF1">
    <property type="entry name" value="HEAT SHOCK PROTEIN HSLJ"/>
    <property type="match status" value="1"/>
</dbReference>
<protein>
    <submittedName>
        <fullName evidence="2">META domain-containing protein</fullName>
    </submittedName>
</protein>
<dbReference type="InterPro" id="IPR038670">
    <property type="entry name" value="HslJ-like_sf"/>
</dbReference>
<dbReference type="InterPro" id="IPR005184">
    <property type="entry name" value="DUF306_Meta_HslJ"/>
</dbReference>
<proteinExistence type="predicted"/>
<dbReference type="KEGG" id="cgh:CGC50_11225"/>
<evidence type="ECO:0000313" key="2">
    <source>
        <dbReference type="EMBL" id="ATA87666.1"/>
    </source>
</evidence>
<gene>
    <name evidence="2" type="ORF">CGC50_11225</name>
</gene>
<dbReference type="InterPro" id="IPR053147">
    <property type="entry name" value="Hsp_HslJ-like"/>
</dbReference>
<feature type="domain" description="DUF306" evidence="1">
    <location>
        <begin position="28"/>
        <end position="132"/>
    </location>
</feature>
<name>A0A250FUJ3_9FLAO</name>
<evidence type="ECO:0000313" key="3">
    <source>
        <dbReference type="Proteomes" id="UP000217250"/>
    </source>
</evidence>